<dbReference type="GO" id="GO:0019005">
    <property type="term" value="C:SCF ubiquitin ligase complex"/>
    <property type="evidence" value="ECO:0007669"/>
    <property type="project" value="TreeGrafter"/>
</dbReference>
<dbReference type="Gene3D" id="3.80.10.10">
    <property type="entry name" value="Ribonuclease Inhibitor"/>
    <property type="match status" value="2"/>
</dbReference>
<dbReference type="InterPro" id="IPR006553">
    <property type="entry name" value="Leu-rich_rpt_Cys-con_subtyp"/>
</dbReference>
<sequence length="281" mass="31707">MKDEHVQTIAMCCPKLESFCLNGCKNIYGTTFEELLRRCNKLTTLLLRYTPIRDNCFDTGLWAQTNLEEIDISACLIRLLTQIKTFRYLNLSYCGIGRAVTDSVLIAMTSYGSSANLEMLDIRWSMNITPQVLREFLKSCPNLKCLGIYQSSHINCCAMAELLDCVPKLEILEFGAFGKASISESFLFPNLVRHCPELKALSLINFLSLNPYTDGQLFGRLLSGCTRLERINLCEPDPTLTSLIGSIRVTTKAKITQRWQCVLPAPDVTLDAVMNQFNYLL</sequence>
<dbReference type="OrthoDB" id="3219396at2759"/>
<dbReference type="SMART" id="SM00367">
    <property type="entry name" value="LRR_CC"/>
    <property type="match status" value="3"/>
</dbReference>
<dbReference type="AlphaFoldDB" id="A0A6S7GMM2"/>
<evidence type="ECO:0000313" key="2">
    <source>
        <dbReference type="Proteomes" id="UP001152795"/>
    </source>
</evidence>
<gene>
    <name evidence="1" type="ORF">PACLA_8A025590</name>
</gene>
<keyword evidence="2" id="KW-1185">Reference proteome</keyword>
<proteinExistence type="predicted"/>
<dbReference type="PANTHER" id="PTHR13318">
    <property type="entry name" value="PARTNER OF PAIRED, ISOFORM B-RELATED"/>
    <property type="match status" value="1"/>
</dbReference>
<protein>
    <submittedName>
        <fullName evidence="1">Uncharacterized protein</fullName>
    </submittedName>
</protein>
<dbReference type="GO" id="GO:0031146">
    <property type="term" value="P:SCF-dependent proteasomal ubiquitin-dependent protein catabolic process"/>
    <property type="evidence" value="ECO:0007669"/>
    <property type="project" value="TreeGrafter"/>
</dbReference>
<dbReference type="InterPro" id="IPR032675">
    <property type="entry name" value="LRR_dom_sf"/>
</dbReference>
<accession>A0A6S7GMM2</accession>
<name>A0A6S7GMM2_PARCT</name>
<evidence type="ECO:0000313" key="1">
    <source>
        <dbReference type="EMBL" id="CAB3992843.1"/>
    </source>
</evidence>
<comment type="caution">
    <text evidence="1">The sequence shown here is derived from an EMBL/GenBank/DDBJ whole genome shotgun (WGS) entry which is preliminary data.</text>
</comment>
<dbReference type="SUPFAM" id="SSF52047">
    <property type="entry name" value="RNI-like"/>
    <property type="match status" value="1"/>
</dbReference>
<dbReference type="Proteomes" id="UP001152795">
    <property type="component" value="Unassembled WGS sequence"/>
</dbReference>
<reference evidence="1" key="1">
    <citation type="submission" date="2020-04" db="EMBL/GenBank/DDBJ databases">
        <authorList>
            <person name="Alioto T."/>
            <person name="Alioto T."/>
            <person name="Gomez Garrido J."/>
        </authorList>
    </citation>
    <scope>NUCLEOTIDE SEQUENCE</scope>
    <source>
        <strain evidence="1">A484AB</strain>
    </source>
</reference>
<dbReference type="EMBL" id="CACRXK020002135">
    <property type="protein sequence ID" value="CAB3992843.1"/>
    <property type="molecule type" value="Genomic_DNA"/>
</dbReference>
<organism evidence="1 2">
    <name type="scientific">Paramuricea clavata</name>
    <name type="common">Red gorgonian</name>
    <name type="synonym">Violescent sea-whip</name>
    <dbReference type="NCBI Taxonomy" id="317549"/>
    <lineage>
        <taxon>Eukaryota</taxon>
        <taxon>Metazoa</taxon>
        <taxon>Cnidaria</taxon>
        <taxon>Anthozoa</taxon>
        <taxon>Octocorallia</taxon>
        <taxon>Malacalcyonacea</taxon>
        <taxon>Plexauridae</taxon>
        <taxon>Paramuricea</taxon>
    </lineage>
</organism>